<evidence type="ECO:0000313" key="4">
    <source>
        <dbReference type="EMBL" id="KAK5088642.1"/>
    </source>
</evidence>
<name>A0AAN7T2Y1_9EURO</name>
<dbReference type="GO" id="GO:0034501">
    <property type="term" value="P:protein localization to kinetochore"/>
    <property type="evidence" value="ECO:0007669"/>
    <property type="project" value="InterPro"/>
</dbReference>
<feature type="domain" description="Kinetochore protein Sos7 coiled-coil" evidence="3">
    <location>
        <begin position="80"/>
        <end position="154"/>
    </location>
</feature>
<gene>
    <name evidence="4" type="ORF">LTR05_002862</name>
</gene>
<feature type="coiled-coil region" evidence="1">
    <location>
        <begin position="164"/>
        <end position="259"/>
    </location>
</feature>
<proteinExistence type="predicted"/>
<dbReference type="EMBL" id="JAVRRJ010000002">
    <property type="protein sequence ID" value="KAK5088642.1"/>
    <property type="molecule type" value="Genomic_DNA"/>
</dbReference>
<keyword evidence="1" id="KW-0175">Coiled coil</keyword>
<dbReference type="Proteomes" id="UP001309876">
    <property type="component" value="Unassembled WGS sequence"/>
</dbReference>
<dbReference type="Pfam" id="PF20882">
    <property type="entry name" value="Sos7"/>
    <property type="match status" value="1"/>
</dbReference>
<reference evidence="4 5" key="1">
    <citation type="submission" date="2023-08" db="EMBL/GenBank/DDBJ databases">
        <title>Black Yeasts Isolated from many extreme environments.</title>
        <authorList>
            <person name="Coleine C."/>
            <person name="Stajich J.E."/>
            <person name="Selbmann L."/>
        </authorList>
    </citation>
    <scope>NUCLEOTIDE SEQUENCE [LARGE SCALE GENOMIC DNA]</scope>
    <source>
        <strain evidence="4 5">CCFEE 5910</strain>
    </source>
</reference>
<sequence>MTTTAASQVLNDIYTQRQTAPLSILSLADPILNPEPQTLPQTPSSQSQSQLSVSQNGSNATNTTILTPSTLAVDLEHYRDLFSKLRFSYLEQVTKEKYLKNLIGEPPTLATPEQNAQLEEKLVVMKAELQTKKRGVDALVVEMEQLAREIAEKYDIVEAGMRQLETLPREVEGLEQEVEELRRQLREKEAEVEISSDPRMNLSLEETQMLVEEQRRRQEELRGQIDTFERELPAKVRECEKAERELVEIETRRNEVTRTARDALRRKAEGKPDLLEQQGRWYKSSEVVLKGLLGVED</sequence>
<evidence type="ECO:0000256" key="1">
    <source>
        <dbReference type="SAM" id="Coils"/>
    </source>
</evidence>
<organism evidence="4 5">
    <name type="scientific">Lithohypha guttulata</name>
    <dbReference type="NCBI Taxonomy" id="1690604"/>
    <lineage>
        <taxon>Eukaryota</taxon>
        <taxon>Fungi</taxon>
        <taxon>Dikarya</taxon>
        <taxon>Ascomycota</taxon>
        <taxon>Pezizomycotina</taxon>
        <taxon>Eurotiomycetes</taxon>
        <taxon>Chaetothyriomycetidae</taxon>
        <taxon>Chaetothyriales</taxon>
        <taxon>Trichomeriaceae</taxon>
        <taxon>Lithohypha</taxon>
    </lineage>
</organism>
<dbReference type="InterPro" id="IPR048781">
    <property type="entry name" value="Sos7_CC"/>
</dbReference>
<dbReference type="GO" id="GO:0051315">
    <property type="term" value="P:attachment of mitotic spindle microtubules to kinetochore"/>
    <property type="evidence" value="ECO:0007669"/>
    <property type="project" value="TreeGrafter"/>
</dbReference>
<protein>
    <recommendedName>
        <fullName evidence="3">Kinetochore protein Sos7 coiled-coil domain-containing protein</fullName>
    </recommendedName>
</protein>
<dbReference type="PANTHER" id="PTHR37329">
    <property type="entry name" value="KINETOCHORE PROTEIN SOS7"/>
    <property type="match status" value="1"/>
</dbReference>
<evidence type="ECO:0000259" key="3">
    <source>
        <dbReference type="Pfam" id="PF20882"/>
    </source>
</evidence>
<evidence type="ECO:0000256" key="2">
    <source>
        <dbReference type="SAM" id="MobiDB-lite"/>
    </source>
</evidence>
<dbReference type="PANTHER" id="PTHR37329:SF1">
    <property type="entry name" value="KINETOCHORE PROTEIN SOS7"/>
    <property type="match status" value="1"/>
</dbReference>
<comment type="caution">
    <text evidence="4">The sequence shown here is derived from an EMBL/GenBank/DDBJ whole genome shotgun (WGS) entry which is preliminary data.</text>
</comment>
<accession>A0AAN7T2Y1</accession>
<feature type="region of interest" description="Disordered" evidence="2">
    <location>
        <begin position="31"/>
        <end position="63"/>
    </location>
</feature>
<feature type="compositionally biased region" description="Low complexity" evidence="2">
    <location>
        <begin position="36"/>
        <end position="55"/>
    </location>
</feature>
<evidence type="ECO:0000313" key="5">
    <source>
        <dbReference type="Proteomes" id="UP001309876"/>
    </source>
</evidence>
<dbReference type="GO" id="GO:0000776">
    <property type="term" value="C:kinetochore"/>
    <property type="evidence" value="ECO:0007669"/>
    <property type="project" value="InterPro"/>
</dbReference>
<dbReference type="AlphaFoldDB" id="A0AAN7T2Y1"/>
<dbReference type="InterPro" id="IPR037475">
    <property type="entry name" value="Sos7"/>
</dbReference>
<keyword evidence="5" id="KW-1185">Reference proteome</keyword>